<keyword evidence="2" id="KW-0677">Repeat</keyword>
<dbReference type="OMA" id="INCEITH"/>
<dbReference type="InterPro" id="IPR011050">
    <property type="entry name" value="Pectin_lyase_fold/virulence"/>
</dbReference>
<dbReference type="PANTHER" id="PTHR47653:SF1">
    <property type="entry name" value="DELETED IN MALIGNANT BRAIN TUMORS 1 PROTEIN"/>
    <property type="match status" value="1"/>
</dbReference>
<feature type="non-terminal residue" evidence="6">
    <location>
        <position position="1"/>
    </location>
</feature>
<dbReference type="EMBL" id="KB740799">
    <property type="protein sequence ID" value="ENN78902.1"/>
    <property type="molecule type" value="Genomic_DNA"/>
</dbReference>
<reference evidence="6" key="1">
    <citation type="journal article" date="2013" name="Genome Biol.">
        <title>Draft genome of the mountain pine beetle, Dendroctonus ponderosae Hopkins, a major forest pest.</title>
        <authorList>
            <person name="Keeling C.I."/>
            <person name="Yuen M.M."/>
            <person name="Liao N.Y."/>
            <person name="Docking T.R."/>
            <person name="Chan S.K."/>
            <person name="Taylor G.A."/>
            <person name="Palmquist D.L."/>
            <person name="Jackman S.D."/>
            <person name="Nguyen A."/>
            <person name="Li M."/>
            <person name="Henderson H."/>
            <person name="Janes J.K."/>
            <person name="Zhao Y."/>
            <person name="Pandoh P."/>
            <person name="Moore R."/>
            <person name="Sperling F.A."/>
            <person name="Huber D.P."/>
            <person name="Birol I."/>
            <person name="Jones S.J."/>
            <person name="Bohlmann J."/>
        </authorList>
    </citation>
    <scope>NUCLEOTIDE SEQUENCE</scope>
</reference>
<gene>
    <name evidence="6" type="ORF">YQE_04640</name>
</gene>
<dbReference type="GO" id="GO:0045217">
    <property type="term" value="P:cell-cell junction maintenance"/>
    <property type="evidence" value="ECO:0007669"/>
    <property type="project" value="TreeGrafter"/>
</dbReference>
<dbReference type="InterPro" id="IPR036772">
    <property type="entry name" value="SRCR-like_dom_sf"/>
</dbReference>
<keyword evidence="1" id="KW-0732">Signal</keyword>
<dbReference type="SUPFAM" id="SSF56487">
    <property type="entry name" value="SRCR-like"/>
    <property type="match status" value="1"/>
</dbReference>
<dbReference type="SMART" id="SM00710">
    <property type="entry name" value="PbH1"/>
    <property type="match status" value="7"/>
</dbReference>
<sequence length="973" mass="112141">MVFINCEITHNLHEAFFVHSPNWDLHRSNLSQVVIMLNKTSISDNGKGIYQFSRDMRASNNLFHYVLQDNTIERNKRDGFNIALPYVWQYNENFTHFVYMDNNTFVNNRNFAVDIDGHFAEVNLTSNVFKENKCSNGLLTMKGMEKKLRIWNNRFLDNNCKHVVLFSCNSQSEIVGSIPAVFIYNELRNNKYVNMGRSFEVLQKSQDPRFVVGFKGIQKVNINRNLFASNALEYQLLAGIKTAKINEFLNVRENWWDTTSDSEIQAKIFDFDDWNDHAIAEFRPFLLEENFQSSHSFTYITNNTLDLTNLRGRIYEDLILSSRTEPYVIQSDLTILPNVTMTIQPGVTMEFAPNIGILVLGTLRAKGTERNEITMRPLRESGNLLMPEEPKRLKRQLELIGQESIRLCKNRDCTLEDEWSTPYEGFLEWFNQTTLQWIPMCDSRFTERNAQVVCRDLGFDPLHAFFDFDCKGTEKRYEDCPIRLNGQQFGHRHKCEWNSRFVFINCNNKAKPPKHNFWGGVRFADPEFEQHLYIHRVHDIHTHSTHREVESVLRFVKINGAGILHNEKSPAIQSIIRSPTIEYVEVESSASHGINLISPTETINLRGNTIQNSLGVGVNIVSLSGEGRESEESSFTPLRAMNIPYNLYSLLDICDTNKEIRIEERVLLYYKYDNHPVNCIKIFRSAYDIKPLSLRFLQFNLFSSSVAHGIPDFLSLYDGDIYNVSSQIIDTVTMTSTNQKKLFRSRLPSISVKLFANGASSDHGFIAEVVTLPISAIAFSRDVQHNVSFSVINNNTQGGILYMGAGEVNPIITIERNQFKGNCRQLYGNFTTCRSAVEMDIQNTQTLFFRSNLLEQNQGGLYIKADSRGLYVEGRQSSPYQEVTIYRNYFTRNNARYHNNIVLKQVLSNFTYNYVKQNIGQQNLEVSGFDKPESKSTIVAGTAGQHYVDNIFFNPDNDYEIITVNRSLLTRLE</sequence>
<dbReference type="SMART" id="SM00202">
    <property type="entry name" value="SR"/>
    <property type="match status" value="1"/>
</dbReference>
<dbReference type="Gene3D" id="3.10.250.10">
    <property type="entry name" value="SRCR-like domain"/>
    <property type="match status" value="1"/>
</dbReference>
<dbReference type="InterPro" id="IPR001190">
    <property type="entry name" value="SRCR"/>
</dbReference>
<dbReference type="InterPro" id="IPR006626">
    <property type="entry name" value="PbH1"/>
</dbReference>
<proteinExistence type="predicted"/>
<protein>
    <submittedName>
        <fullName evidence="6">Uncharacterized protein</fullName>
    </submittedName>
</protein>
<accession>N6UJQ1</accession>
<dbReference type="InterPro" id="IPR012334">
    <property type="entry name" value="Pectin_lyas_fold"/>
</dbReference>
<evidence type="ECO:0000256" key="5">
    <source>
        <dbReference type="PROSITE-ProRule" id="PRU00196"/>
    </source>
</evidence>
<dbReference type="GO" id="GO:0016020">
    <property type="term" value="C:membrane"/>
    <property type="evidence" value="ECO:0007669"/>
    <property type="project" value="InterPro"/>
</dbReference>
<dbReference type="SUPFAM" id="SSF51126">
    <property type="entry name" value="Pectin lyase-like"/>
    <property type="match status" value="1"/>
</dbReference>
<evidence type="ECO:0000256" key="3">
    <source>
        <dbReference type="ARBA" id="ARBA00023157"/>
    </source>
</evidence>
<dbReference type="AlphaFoldDB" id="N6UJQ1"/>
<dbReference type="PANTHER" id="PTHR47653">
    <property type="entry name" value="PROTEIN BARK BEETLE"/>
    <property type="match status" value="1"/>
</dbReference>
<dbReference type="PROSITE" id="PS50287">
    <property type="entry name" value="SRCR_2"/>
    <property type="match status" value="1"/>
</dbReference>
<evidence type="ECO:0000256" key="4">
    <source>
        <dbReference type="ARBA" id="ARBA00023180"/>
    </source>
</evidence>
<dbReference type="InterPro" id="IPR053243">
    <property type="entry name" value="SJ_maturation_regulator"/>
</dbReference>
<keyword evidence="4" id="KW-0325">Glycoprotein</keyword>
<dbReference type="OrthoDB" id="536948at2759"/>
<name>N6UJQ1_DENPD</name>
<evidence type="ECO:0000256" key="1">
    <source>
        <dbReference type="ARBA" id="ARBA00022729"/>
    </source>
</evidence>
<dbReference type="Gene3D" id="2.160.20.10">
    <property type="entry name" value="Single-stranded right-handed beta-helix, Pectin lyase-like"/>
    <property type="match status" value="1"/>
</dbReference>
<dbReference type="HOGENOM" id="CLU_277382_0_0_1"/>
<keyword evidence="3 5" id="KW-1015">Disulfide bond</keyword>
<feature type="disulfide bond" evidence="5">
    <location>
        <begin position="470"/>
        <end position="480"/>
    </location>
</feature>
<organism evidence="6">
    <name type="scientific">Dendroctonus ponderosae</name>
    <name type="common">Mountain pine beetle</name>
    <dbReference type="NCBI Taxonomy" id="77166"/>
    <lineage>
        <taxon>Eukaryota</taxon>
        <taxon>Metazoa</taxon>
        <taxon>Ecdysozoa</taxon>
        <taxon>Arthropoda</taxon>
        <taxon>Hexapoda</taxon>
        <taxon>Insecta</taxon>
        <taxon>Pterygota</taxon>
        <taxon>Neoptera</taxon>
        <taxon>Endopterygota</taxon>
        <taxon>Coleoptera</taxon>
        <taxon>Polyphaga</taxon>
        <taxon>Cucujiformia</taxon>
        <taxon>Curculionidae</taxon>
        <taxon>Scolytinae</taxon>
        <taxon>Dendroctonus</taxon>
    </lineage>
</organism>
<evidence type="ECO:0000256" key="2">
    <source>
        <dbReference type="ARBA" id="ARBA00022737"/>
    </source>
</evidence>
<comment type="caution">
    <text evidence="5">Lacks conserved residue(s) required for the propagation of feature annotation.</text>
</comment>
<evidence type="ECO:0000313" key="6">
    <source>
        <dbReference type="EMBL" id="ENN78902.1"/>
    </source>
</evidence>